<dbReference type="Proteomes" id="UP000077266">
    <property type="component" value="Unassembled WGS sequence"/>
</dbReference>
<accession>A0A165FRF0</accession>
<evidence type="ECO:0000313" key="3">
    <source>
        <dbReference type="Proteomes" id="UP000077266"/>
    </source>
</evidence>
<evidence type="ECO:0000256" key="1">
    <source>
        <dbReference type="SAM" id="MobiDB-lite"/>
    </source>
</evidence>
<proteinExistence type="predicted"/>
<evidence type="ECO:0000313" key="2">
    <source>
        <dbReference type="EMBL" id="KZV89413.1"/>
    </source>
</evidence>
<name>A0A165FRF0_EXIGL</name>
<organism evidence="2 3">
    <name type="scientific">Exidia glandulosa HHB12029</name>
    <dbReference type="NCBI Taxonomy" id="1314781"/>
    <lineage>
        <taxon>Eukaryota</taxon>
        <taxon>Fungi</taxon>
        <taxon>Dikarya</taxon>
        <taxon>Basidiomycota</taxon>
        <taxon>Agaricomycotina</taxon>
        <taxon>Agaricomycetes</taxon>
        <taxon>Auriculariales</taxon>
        <taxon>Exidiaceae</taxon>
        <taxon>Exidia</taxon>
    </lineage>
</organism>
<feature type="region of interest" description="Disordered" evidence="1">
    <location>
        <begin position="45"/>
        <end position="75"/>
    </location>
</feature>
<keyword evidence="3" id="KW-1185">Reference proteome</keyword>
<dbReference type="EMBL" id="KV426073">
    <property type="protein sequence ID" value="KZV89413.1"/>
    <property type="molecule type" value="Genomic_DNA"/>
</dbReference>
<gene>
    <name evidence="2" type="ORF">EXIGLDRAFT_147026</name>
</gene>
<protein>
    <submittedName>
        <fullName evidence="2">Uncharacterized protein</fullName>
    </submittedName>
</protein>
<reference evidence="2 3" key="1">
    <citation type="journal article" date="2016" name="Mol. Biol. Evol.">
        <title>Comparative Genomics of Early-Diverging Mushroom-Forming Fungi Provides Insights into the Origins of Lignocellulose Decay Capabilities.</title>
        <authorList>
            <person name="Nagy L.G."/>
            <person name="Riley R."/>
            <person name="Tritt A."/>
            <person name="Adam C."/>
            <person name="Daum C."/>
            <person name="Floudas D."/>
            <person name="Sun H."/>
            <person name="Yadav J.S."/>
            <person name="Pangilinan J."/>
            <person name="Larsson K.H."/>
            <person name="Matsuura K."/>
            <person name="Barry K."/>
            <person name="Labutti K."/>
            <person name="Kuo R."/>
            <person name="Ohm R.A."/>
            <person name="Bhattacharya S.S."/>
            <person name="Shirouzu T."/>
            <person name="Yoshinaga Y."/>
            <person name="Martin F.M."/>
            <person name="Grigoriev I.V."/>
            <person name="Hibbett D.S."/>
        </authorList>
    </citation>
    <scope>NUCLEOTIDE SEQUENCE [LARGE SCALE GENOMIC DNA]</scope>
    <source>
        <strain evidence="2 3">HHB12029</strain>
    </source>
</reference>
<dbReference type="AlphaFoldDB" id="A0A165FRF0"/>
<dbReference type="InParanoid" id="A0A165FRF0"/>
<sequence length="115" mass="12720">MNISARRSRCTTVYSSRRLATSNNHIFNGLHSLISQQSCWTSVTGSLEHSSPHELGQPARNLSGTHRRYGQPSVAGPDAYLRSLQGTRAVGPAMPRFQVKILLTQRKDASFLGQR</sequence>